<dbReference type="InterPro" id="IPR036052">
    <property type="entry name" value="TrpB-like_PALP_sf"/>
</dbReference>
<evidence type="ECO:0000256" key="2">
    <source>
        <dbReference type="ARBA" id="ARBA00004962"/>
    </source>
</evidence>
<dbReference type="FunFam" id="3.40.50.1100:FF:000002">
    <property type="entry name" value="Cysteine synthase"/>
    <property type="match status" value="1"/>
</dbReference>
<dbReference type="RefSeq" id="WP_038988431.1">
    <property type="nucleotide sequence ID" value="NZ_JACAJY010000014.1"/>
</dbReference>
<dbReference type="CDD" id="cd01561">
    <property type="entry name" value="CBS_like"/>
    <property type="match status" value="1"/>
</dbReference>
<dbReference type="NCBIfam" id="TIGR01136">
    <property type="entry name" value="cysKM"/>
    <property type="match status" value="1"/>
</dbReference>
<dbReference type="GO" id="GO:0004124">
    <property type="term" value="F:cysteine synthase activity"/>
    <property type="evidence" value="ECO:0007669"/>
    <property type="project" value="UniProtKB-UniRule"/>
</dbReference>
<evidence type="ECO:0000313" key="15">
    <source>
        <dbReference type="Proteomes" id="UP000076630"/>
    </source>
</evidence>
<dbReference type="InterPro" id="IPR001216">
    <property type="entry name" value="P-phosphate_BS"/>
</dbReference>
<evidence type="ECO:0000256" key="4">
    <source>
        <dbReference type="ARBA" id="ARBA00012681"/>
    </source>
</evidence>
<dbReference type="SUPFAM" id="SSF53686">
    <property type="entry name" value="Tryptophan synthase beta subunit-like PLP-dependent enzymes"/>
    <property type="match status" value="1"/>
</dbReference>
<proteinExistence type="inferred from homology"/>
<organism evidence="14 15">
    <name type="scientific">Myroides marinus</name>
    <dbReference type="NCBI Taxonomy" id="703342"/>
    <lineage>
        <taxon>Bacteria</taxon>
        <taxon>Pseudomonadati</taxon>
        <taxon>Bacteroidota</taxon>
        <taxon>Flavobacteriia</taxon>
        <taxon>Flavobacteriales</taxon>
        <taxon>Flavobacteriaceae</taxon>
        <taxon>Myroides</taxon>
    </lineage>
</organism>
<dbReference type="InterPro" id="IPR005856">
    <property type="entry name" value="Cys_synth"/>
</dbReference>
<dbReference type="Pfam" id="PF00291">
    <property type="entry name" value="PALP"/>
    <property type="match status" value="1"/>
</dbReference>
<evidence type="ECO:0000259" key="13">
    <source>
        <dbReference type="Pfam" id="PF00291"/>
    </source>
</evidence>
<comment type="caution">
    <text evidence="14">The sequence shown here is derived from an EMBL/GenBank/DDBJ whole genome shotgun (WGS) entry which is preliminary data.</text>
</comment>
<evidence type="ECO:0000256" key="9">
    <source>
        <dbReference type="ARBA" id="ARBA00023192"/>
    </source>
</evidence>
<gene>
    <name evidence="14" type="ORF">AV926_16765</name>
</gene>
<comment type="cofactor">
    <cofactor evidence="1 11 12">
        <name>pyridoxal 5'-phosphate</name>
        <dbReference type="ChEBI" id="CHEBI:597326"/>
    </cofactor>
</comment>
<dbReference type="GO" id="GO:0016846">
    <property type="term" value="F:carbon-sulfur lyase activity"/>
    <property type="evidence" value="ECO:0007669"/>
    <property type="project" value="UniProtKB-ARBA"/>
</dbReference>
<evidence type="ECO:0000256" key="6">
    <source>
        <dbReference type="ARBA" id="ARBA00022605"/>
    </source>
</evidence>
<evidence type="ECO:0000256" key="8">
    <source>
        <dbReference type="ARBA" id="ARBA00022898"/>
    </source>
</evidence>
<sequence>MKVDSILKTIGNTPVIGLKRYFKPEQNIWVKLEKQNPGGSIKDRIALAMIEDAEAKGELQKGGVIIEPTSGNTGIGLALVGAVKGYKVILVMPESMSVERRKLMQIYGASFELTPKEKGMKGAIEKAESLLKQIPGAWSPRQFNNPVNVNIHAQSTAQEILRDFPDGIDYLVTGVGTGGHITGISKILKANFPSLKVIAVEPEDSAVLSGKEPGAHPIQGIGAGFIPEILDFNSIDKIITISKQEAYNAVKNLALKEGLVVGISSGGSIAAVEKLLPSIENTATVLTLNYDNGERYLSVEDLF</sequence>
<comment type="pathway">
    <text evidence="2">Amino-acid biosynthesis; L-cysteine biosynthesis; L-cysteine from L-serine: step 2/2.</text>
</comment>
<evidence type="ECO:0000256" key="11">
    <source>
        <dbReference type="PIRSR" id="PIRSR605856-51"/>
    </source>
</evidence>
<protein>
    <recommendedName>
        <fullName evidence="5 12">Cysteine synthase</fullName>
        <ecNumber evidence="4 12">2.5.1.47</ecNumber>
    </recommendedName>
</protein>
<keyword evidence="7 12" id="KW-0808">Transferase</keyword>
<dbReference type="PANTHER" id="PTHR10314">
    <property type="entry name" value="CYSTATHIONINE BETA-SYNTHASE"/>
    <property type="match status" value="1"/>
</dbReference>
<dbReference type="AlphaFoldDB" id="A0A161TKQ0"/>
<keyword evidence="15" id="KW-1185">Reference proteome</keyword>
<dbReference type="EC" id="2.5.1.47" evidence="4 12"/>
<name>A0A161TKQ0_9FLAO</name>
<dbReference type="Gene3D" id="3.40.50.1100">
    <property type="match status" value="2"/>
</dbReference>
<evidence type="ECO:0000256" key="10">
    <source>
        <dbReference type="ARBA" id="ARBA00047931"/>
    </source>
</evidence>
<keyword evidence="8 11" id="KW-0663">Pyridoxal phosphate</keyword>
<reference evidence="14 15" key="1">
    <citation type="submission" date="2016-01" db="EMBL/GenBank/DDBJ databases">
        <title>Whole genome sequencing of Myroides marinus L41.</title>
        <authorList>
            <person name="Hong K.W."/>
        </authorList>
    </citation>
    <scope>NUCLEOTIDE SEQUENCE [LARGE SCALE GENOMIC DNA]</scope>
    <source>
        <strain evidence="14 15">L41</strain>
    </source>
</reference>
<dbReference type="EMBL" id="LQNU01000081">
    <property type="protein sequence ID" value="KZE75707.1"/>
    <property type="molecule type" value="Genomic_DNA"/>
</dbReference>
<evidence type="ECO:0000256" key="12">
    <source>
        <dbReference type="RuleBase" id="RU003985"/>
    </source>
</evidence>
<dbReference type="OrthoDB" id="9808024at2"/>
<dbReference type="FunFam" id="3.40.50.1100:FF:000006">
    <property type="entry name" value="Cysteine synthase"/>
    <property type="match status" value="1"/>
</dbReference>
<feature type="domain" description="Tryptophan synthase beta chain-like PALP" evidence="13">
    <location>
        <begin position="7"/>
        <end position="288"/>
    </location>
</feature>
<feature type="modified residue" description="N6-(pyridoxal phosphate)lysine" evidence="11">
    <location>
        <position position="42"/>
    </location>
</feature>
<dbReference type="PROSITE" id="PS00901">
    <property type="entry name" value="CYS_SYNTHASE"/>
    <property type="match status" value="1"/>
</dbReference>
<evidence type="ECO:0000256" key="7">
    <source>
        <dbReference type="ARBA" id="ARBA00022679"/>
    </source>
</evidence>
<evidence type="ECO:0000313" key="14">
    <source>
        <dbReference type="EMBL" id="KZE75707.1"/>
    </source>
</evidence>
<dbReference type="InterPro" id="IPR005859">
    <property type="entry name" value="CysK"/>
</dbReference>
<evidence type="ECO:0000256" key="3">
    <source>
        <dbReference type="ARBA" id="ARBA00007103"/>
    </source>
</evidence>
<dbReference type="GO" id="GO:0006535">
    <property type="term" value="P:cysteine biosynthetic process from serine"/>
    <property type="evidence" value="ECO:0007669"/>
    <property type="project" value="UniProtKB-UniRule"/>
</dbReference>
<dbReference type="Proteomes" id="UP000076630">
    <property type="component" value="Unassembled WGS sequence"/>
</dbReference>
<comment type="catalytic activity">
    <reaction evidence="10 12">
        <text>O-acetyl-L-serine + hydrogen sulfide = L-cysteine + acetate</text>
        <dbReference type="Rhea" id="RHEA:14829"/>
        <dbReference type="ChEBI" id="CHEBI:29919"/>
        <dbReference type="ChEBI" id="CHEBI:30089"/>
        <dbReference type="ChEBI" id="CHEBI:35235"/>
        <dbReference type="ChEBI" id="CHEBI:58340"/>
        <dbReference type="EC" id="2.5.1.47"/>
    </reaction>
</comment>
<keyword evidence="6 12" id="KW-0028">Amino-acid biosynthesis</keyword>
<dbReference type="NCBIfam" id="TIGR01139">
    <property type="entry name" value="cysK"/>
    <property type="match status" value="1"/>
</dbReference>
<evidence type="ECO:0000256" key="1">
    <source>
        <dbReference type="ARBA" id="ARBA00001933"/>
    </source>
</evidence>
<dbReference type="InterPro" id="IPR050214">
    <property type="entry name" value="Cys_Synth/Cystath_Beta-Synth"/>
</dbReference>
<evidence type="ECO:0000256" key="5">
    <source>
        <dbReference type="ARBA" id="ARBA00019371"/>
    </source>
</evidence>
<keyword evidence="9 12" id="KW-0198">Cysteine biosynthesis</keyword>
<accession>A0A161TKQ0</accession>
<comment type="similarity">
    <text evidence="3 12">Belongs to the cysteine synthase/cystathionine beta-synthase family.</text>
</comment>
<dbReference type="InterPro" id="IPR001926">
    <property type="entry name" value="TrpB-like_PALP"/>
</dbReference>